<sequence>MLFRTLFRKFLNTQLKRESQSVKELIHDQFIEEKVILERREINHLCEKTKLVLLNISDSLQNTVKKDIELKQKRSKNYKWYVKLEEKIERHREYIEVSQEKIDSANSSVDELQYEIGEIEDQLSNDEYLTENEIYKKNCTIERRQGKIEKIENFIEKQNYNITNNENIIYECQEKIEDLESKNDIKEIISLYDRKNNYTIEEDIVTVLDTFNHDFYNKSLEEKLIKLYNDIAIEKLFVKQLEHLYDLRYSENQLLREFKSIKNEIIDDNKISLEYLNDYLMNKDGERQKVHHKNLHYIVTKEMEADDYQFQAKQLKQLYENGSEQKEFLDKIKIEIQQSASNLKLLKKRIEHIKKNKSKTKIQESFKVLSKYFIYEMVFKNEYEKEKLDKEESIYKNLFNERDSLQKLLEELKPILNELNEKRNEFKLTKNPVKAIKTFFKQNNLHLEEKEIIKKLNKVEHKKYDLEDKKYSVNKKIGQYEDRLENYRIIKQQFPNEEVKTNQALYKKLGVLFNIEVKVESFMNYDEIIHG</sequence>
<dbReference type="RefSeq" id="WP_169663103.1">
    <property type="nucleotide sequence ID" value="NZ_CP076132.1"/>
</dbReference>
<dbReference type="EMBL" id="CP076132">
    <property type="protein sequence ID" value="QWG00501.1"/>
    <property type="molecule type" value="Genomic_DNA"/>
</dbReference>
<keyword evidence="3" id="KW-1185">Reference proteome</keyword>
<accession>A0AAX1MZD8</accession>
<dbReference type="Proteomes" id="UP000678679">
    <property type="component" value="Chromosome 1"/>
</dbReference>
<proteinExistence type="predicted"/>
<protein>
    <submittedName>
        <fullName evidence="2">Uncharacterized protein</fullName>
    </submittedName>
</protein>
<organism evidence="2 3">
    <name type="scientific">Flammeovirga yaeyamensis</name>
    <dbReference type="NCBI Taxonomy" id="367791"/>
    <lineage>
        <taxon>Bacteria</taxon>
        <taxon>Pseudomonadati</taxon>
        <taxon>Bacteroidota</taxon>
        <taxon>Cytophagia</taxon>
        <taxon>Cytophagales</taxon>
        <taxon>Flammeovirgaceae</taxon>
        <taxon>Flammeovirga</taxon>
    </lineage>
</organism>
<feature type="coiled-coil region" evidence="1">
    <location>
        <begin position="388"/>
        <end position="425"/>
    </location>
</feature>
<name>A0AAX1MZD8_9BACT</name>
<evidence type="ECO:0000256" key="1">
    <source>
        <dbReference type="SAM" id="Coils"/>
    </source>
</evidence>
<dbReference type="KEGG" id="fya:KMW28_12645"/>
<keyword evidence="1" id="KW-0175">Coiled coil</keyword>
<feature type="coiled-coil region" evidence="1">
    <location>
        <begin position="81"/>
        <end position="122"/>
    </location>
</feature>
<dbReference type="AlphaFoldDB" id="A0AAX1MZD8"/>
<evidence type="ECO:0000313" key="3">
    <source>
        <dbReference type="Proteomes" id="UP000678679"/>
    </source>
</evidence>
<reference evidence="2 3" key="1">
    <citation type="submission" date="2021-05" db="EMBL/GenBank/DDBJ databases">
        <title>Comparative genomic studies on the polysaccharide-degrading batcterial strains of the Flammeovirga genus.</title>
        <authorList>
            <person name="Zewei F."/>
            <person name="Zheng Z."/>
            <person name="Yu L."/>
            <person name="Ruyue G."/>
            <person name="Yanhong M."/>
            <person name="Yuanyuan C."/>
            <person name="Jingyan G."/>
            <person name="Wenjun H."/>
        </authorList>
    </citation>
    <scope>NUCLEOTIDE SEQUENCE [LARGE SCALE GENOMIC DNA]</scope>
    <source>
        <strain evidence="2 3">NBRC:100898</strain>
    </source>
</reference>
<evidence type="ECO:0000313" key="2">
    <source>
        <dbReference type="EMBL" id="QWG00501.1"/>
    </source>
</evidence>
<feature type="coiled-coil region" evidence="1">
    <location>
        <begin position="329"/>
        <end position="363"/>
    </location>
</feature>
<gene>
    <name evidence="2" type="ORF">KMW28_12645</name>
</gene>